<sequence>MSSLAEAATNLAKAYEWAAYKLLDDFDFSNTKKTKSGMVHLATLGPIVGAVVLTSLSIEVALKALLLKHHGKALRTHDHVKLFNALPTDVRRNLEQRYARIAKTRNKSSGGNQTVEIAEVFAATKDVFTSWRYAYEPTELARNIDISTAACASRVISDEAGAI</sequence>
<name>A0ABS3B823_9XANT</name>
<evidence type="ECO:0000256" key="1">
    <source>
        <dbReference type="SAM" id="Phobius"/>
    </source>
</evidence>
<evidence type="ECO:0000259" key="2">
    <source>
        <dbReference type="Pfam" id="PF05168"/>
    </source>
</evidence>
<keyword evidence="1" id="KW-0812">Transmembrane</keyword>
<proteinExistence type="predicted"/>
<evidence type="ECO:0000313" key="4">
    <source>
        <dbReference type="Proteomes" id="UP000695802"/>
    </source>
</evidence>
<keyword evidence="1" id="KW-0472">Membrane</keyword>
<evidence type="ECO:0000313" key="3">
    <source>
        <dbReference type="EMBL" id="MBN6103546.1"/>
    </source>
</evidence>
<comment type="caution">
    <text evidence="3">The sequence shown here is derived from an EMBL/GenBank/DDBJ whole genome shotgun (WGS) entry which is preliminary data.</text>
</comment>
<dbReference type="Proteomes" id="UP000695802">
    <property type="component" value="Unassembled WGS sequence"/>
</dbReference>
<dbReference type="RefSeq" id="WP_206230310.1">
    <property type="nucleotide sequence ID" value="NZ_JAFIWB010000019.1"/>
</dbReference>
<reference evidence="3 4" key="1">
    <citation type="submission" date="2021-02" db="EMBL/GenBank/DDBJ databases">
        <title>Taxonomically Unique Crown Gall-Associated Xanthomonas Stains Have Deficiency in Virulence Repertories.</title>
        <authorList>
            <person name="Mafakheri H."/>
            <person name="Taghavi S.M."/>
            <person name="Dimkic I."/>
            <person name="Nemanja K."/>
            <person name="Osdaghi E."/>
        </authorList>
    </citation>
    <scope>NUCLEOTIDE SEQUENCE [LARGE SCALE GENOMIC DNA]</scope>
    <source>
        <strain evidence="3 4">FX4</strain>
    </source>
</reference>
<accession>A0ABS3B823</accession>
<feature type="domain" description="HEPN" evidence="2">
    <location>
        <begin position="51"/>
        <end position="103"/>
    </location>
</feature>
<dbReference type="Pfam" id="PF05168">
    <property type="entry name" value="HEPN"/>
    <property type="match status" value="1"/>
</dbReference>
<dbReference type="InterPro" id="IPR007842">
    <property type="entry name" value="HEPN_dom"/>
</dbReference>
<feature type="transmembrane region" description="Helical" evidence="1">
    <location>
        <begin position="38"/>
        <end position="62"/>
    </location>
</feature>
<organism evidence="3 4">
    <name type="scientific">Xanthomonas bonasiae</name>
    <dbReference type="NCBI Taxonomy" id="2810351"/>
    <lineage>
        <taxon>Bacteria</taxon>
        <taxon>Pseudomonadati</taxon>
        <taxon>Pseudomonadota</taxon>
        <taxon>Gammaproteobacteria</taxon>
        <taxon>Lysobacterales</taxon>
        <taxon>Lysobacteraceae</taxon>
        <taxon>Xanthomonas</taxon>
    </lineage>
</organism>
<dbReference type="EMBL" id="JAFIWB010000019">
    <property type="protein sequence ID" value="MBN6103546.1"/>
    <property type="molecule type" value="Genomic_DNA"/>
</dbReference>
<keyword evidence="4" id="KW-1185">Reference proteome</keyword>
<keyword evidence="1" id="KW-1133">Transmembrane helix</keyword>
<protein>
    <submittedName>
        <fullName evidence="3">HEPN domain-containing protein</fullName>
    </submittedName>
</protein>
<gene>
    <name evidence="3" type="ORF">JR064_15360</name>
</gene>
<dbReference type="Gene3D" id="1.20.120.330">
    <property type="entry name" value="Nucleotidyltransferases domain 2"/>
    <property type="match status" value="1"/>
</dbReference>